<dbReference type="Proteomes" id="UP001140011">
    <property type="component" value="Unassembled WGS sequence"/>
</dbReference>
<dbReference type="EMBL" id="JANBUH010000133">
    <property type="protein sequence ID" value="KAJ2754195.1"/>
    <property type="molecule type" value="Genomic_DNA"/>
</dbReference>
<comment type="caution">
    <text evidence="1">The sequence shown here is derived from an EMBL/GenBank/DDBJ whole genome shotgun (WGS) entry which is preliminary data.</text>
</comment>
<sequence>PQCRRQLQLWHLSSSLSRWWQSQRATYQWPTLMAQAQQRTTTCSGASGSTTLRIAKAHLPLALLDAQCWCLLAPTTRICQTKRYY</sequence>
<organism evidence="1 2">
    <name type="scientific">Coemansia pectinata</name>
    <dbReference type="NCBI Taxonomy" id="1052879"/>
    <lineage>
        <taxon>Eukaryota</taxon>
        <taxon>Fungi</taxon>
        <taxon>Fungi incertae sedis</taxon>
        <taxon>Zoopagomycota</taxon>
        <taxon>Kickxellomycotina</taxon>
        <taxon>Kickxellomycetes</taxon>
        <taxon>Kickxellales</taxon>
        <taxon>Kickxellaceae</taxon>
        <taxon>Coemansia</taxon>
    </lineage>
</organism>
<evidence type="ECO:0000313" key="1">
    <source>
        <dbReference type="EMBL" id="KAJ2754195.1"/>
    </source>
</evidence>
<feature type="non-terminal residue" evidence="1">
    <location>
        <position position="85"/>
    </location>
</feature>
<gene>
    <name evidence="1" type="ORF">GGI19_002576</name>
</gene>
<accession>A0A9W8LA66</accession>
<name>A0A9W8LA66_9FUNG</name>
<reference evidence="1" key="1">
    <citation type="submission" date="2022-07" db="EMBL/GenBank/DDBJ databases">
        <title>Phylogenomic reconstructions and comparative analyses of Kickxellomycotina fungi.</title>
        <authorList>
            <person name="Reynolds N.K."/>
            <person name="Stajich J.E."/>
            <person name="Barry K."/>
            <person name="Grigoriev I.V."/>
            <person name="Crous P."/>
            <person name="Smith M.E."/>
        </authorList>
    </citation>
    <scope>NUCLEOTIDE SEQUENCE</scope>
    <source>
        <strain evidence="1">BCRC 34297</strain>
    </source>
</reference>
<keyword evidence="2" id="KW-1185">Reference proteome</keyword>
<feature type="non-terminal residue" evidence="1">
    <location>
        <position position="1"/>
    </location>
</feature>
<evidence type="ECO:0000313" key="2">
    <source>
        <dbReference type="Proteomes" id="UP001140011"/>
    </source>
</evidence>
<proteinExistence type="predicted"/>
<protein>
    <submittedName>
        <fullName evidence="1">Uncharacterized protein</fullName>
    </submittedName>
</protein>
<dbReference type="AlphaFoldDB" id="A0A9W8LA66"/>